<evidence type="ECO:0000313" key="7">
    <source>
        <dbReference type="Proteomes" id="UP000054010"/>
    </source>
</evidence>
<gene>
    <name evidence="6" type="ORF">OSCT_1490</name>
</gene>
<keyword evidence="2" id="KW-0479">Metal-binding</keyword>
<comment type="caution">
    <text evidence="6">The sequence shown here is derived from an EMBL/GenBank/DDBJ whole genome shotgun (WGS) entry which is preliminary data.</text>
</comment>
<dbReference type="InterPro" id="IPR036922">
    <property type="entry name" value="Rieske_2Fe-2S_sf"/>
</dbReference>
<dbReference type="GO" id="GO:0051537">
    <property type="term" value="F:2 iron, 2 sulfur cluster binding"/>
    <property type="evidence" value="ECO:0007669"/>
    <property type="project" value="UniProtKB-KW"/>
</dbReference>
<dbReference type="EMBL" id="ADVR01000044">
    <property type="protein sequence ID" value="EFO80660.1"/>
    <property type="molecule type" value="Genomic_DNA"/>
</dbReference>
<evidence type="ECO:0000313" key="6">
    <source>
        <dbReference type="EMBL" id="EFO80660.1"/>
    </source>
</evidence>
<dbReference type="PANTHER" id="PTHR21496">
    <property type="entry name" value="FERREDOXIN-RELATED"/>
    <property type="match status" value="1"/>
</dbReference>
<dbReference type="InterPro" id="IPR017941">
    <property type="entry name" value="Rieske_2Fe-2S"/>
</dbReference>
<keyword evidence="4" id="KW-0411">Iron-sulfur</keyword>
<dbReference type="STRING" id="765420.OSCT_1490"/>
<dbReference type="SUPFAM" id="SSF50022">
    <property type="entry name" value="ISP domain"/>
    <property type="match status" value="1"/>
</dbReference>
<keyword evidence="7" id="KW-1185">Reference proteome</keyword>
<evidence type="ECO:0000256" key="1">
    <source>
        <dbReference type="ARBA" id="ARBA00022714"/>
    </source>
</evidence>
<evidence type="ECO:0000256" key="4">
    <source>
        <dbReference type="ARBA" id="ARBA00023014"/>
    </source>
</evidence>
<protein>
    <submittedName>
        <fullName evidence="6">Rieske (2Fe-2S) domain-containing protein</fullName>
    </submittedName>
</protein>
<dbReference type="Proteomes" id="UP000054010">
    <property type="component" value="Unassembled WGS sequence"/>
</dbReference>
<evidence type="ECO:0000256" key="2">
    <source>
        <dbReference type="ARBA" id="ARBA00022723"/>
    </source>
</evidence>
<dbReference type="Pfam" id="PF00355">
    <property type="entry name" value="Rieske"/>
    <property type="match status" value="1"/>
</dbReference>
<evidence type="ECO:0000259" key="5">
    <source>
        <dbReference type="PROSITE" id="PS51296"/>
    </source>
</evidence>
<keyword evidence="3" id="KW-0408">Iron</keyword>
<accession>E1IDT9</accession>
<dbReference type="GO" id="GO:0016705">
    <property type="term" value="F:oxidoreductase activity, acting on paired donors, with incorporation or reduction of molecular oxygen"/>
    <property type="evidence" value="ECO:0007669"/>
    <property type="project" value="UniProtKB-ARBA"/>
</dbReference>
<dbReference type="CDD" id="cd03528">
    <property type="entry name" value="Rieske_RO_ferredoxin"/>
    <property type="match status" value="1"/>
</dbReference>
<organism evidence="6 7">
    <name type="scientific">Oscillochloris trichoides DG-6</name>
    <dbReference type="NCBI Taxonomy" id="765420"/>
    <lineage>
        <taxon>Bacteria</taxon>
        <taxon>Bacillati</taxon>
        <taxon>Chloroflexota</taxon>
        <taxon>Chloroflexia</taxon>
        <taxon>Chloroflexales</taxon>
        <taxon>Chloroflexineae</taxon>
        <taxon>Oscillochloridaceae</taxon>
        <taxon>Oscillochloris</taxon>
    </lineage>
</organism>
<dbReference type="Gene3D" id="2.102.10.10">
    <property type="entry name" value="Rieske [2Fe-2S] iron-sulphur domain"/>
    <property type="match status" value="1"/>
</dbReference>
<dbReference type="PANTHER" id="PTHR21496:SF23">
    <property type="entry name" value="3-PHENYLPROPIONATE_CINNAMIC ACID DIOXYGENASE FERREDOXIN SUBUNIT"/>
    <property type="match status" value="1"/>
</dbReference>
<dbReference type="GO" id="GO:0046872">
    <property type="term" value="F:metal ion binding"/>
    <property type="evidence" value="ECO:0007669"/>
    <property type="project" value="UniProtKB-KW"/>
</dbReference>
<sequence>MRIANLADVPENGANRFVVNGKFVAVFRVGADLYAIDDKCTHGQASLSQGELDTDTHCVACPAHSAIFDLRSGEARTLPAFKPVATYRVWVEDDGVLIEV</sequence>
<dbReference type="eggNOG" id="COG2146">
    <property type="taxonomic scope" value="Bacteria"/>
</dbReference>
<name>E1IDT9_9CHLR</name>
<reference evidence="6 7" key="1">
    <citation type="journal article" date="2011" name="J. Bacteriol.">
        <title>Draft genome sequence of the anoxygenic filamentous phototrophic bacterium Oscillochloris trichoides subsp. DG-6.</title>
        <authorList>
            <person name="Kuznetsov B.B."/>
            <person name="Ivanovsky R.N."/>
            <person name="Keppen O.I."/>
            <person name="Sukhacheva M.V."/>
            <person name="Bumazhkin B.K."/>
            <person name="Patutina E.O."/>
            <person name="Beletsky A.V."/>
            <person name="Mardanov A.V."/>
            <person name="Baslerov R.V."/>
            <person name="Panteleeva A.N."/>
            <person name="Kolganova T.V."/>
            <person name="Ravin N.V."/>
            <person name="Skryabin K.G."/>
        </authorList>
    </citation>
    <scope>NUCLEOTIDE SEQUENCE [LARGE SCALE GENOMIC DNA]</scope>
    <source>
        <strain evidence="6 7">DG-6</strain>
    </source>
</reference>
<keyword evidence="1" id="KW-0001">2Fe-2S</keyword>
<evidence type="ECO:0000256" key="3">
    <source>
        <dbReference type="ARBA" id="ARBA00023004"/>
    </source>
</evidence>
<dbReference type="GO" id="GO:0004497">
    <property type="term" value="F:monooxygenase activity"/>
    <property type="evidence" value="ECO:0007669"/>
    <property type="project" value="UniProtKB-ARBA"/>
</dbReference>
<dbReference type="AlphaFoldDB" id="E1IDT9"/>
<dbReference type="HOGENOM" id="CLU_055690_5_0_0"/>
<feature type="domain" description="Rieske" evidence="5">
    <location>
        <begin position="1"/>
        <end position="98"/>
    </location>
</feature>
<proteinExistence type="predicted"/>
<dbReference type="PROSITE" id="PS51296">
    <property type="entry name" value="RIESKE"/>
    <property type="match status" value="1"/>
</dbReference>